<dbReference type="AlphaFoldDB" id="A0A0F9UAD3"/>
<dbReference type="NCBIfam" id="TIGR02532">
    <property type="entry name" value="IV_pilin_GFxxxE"/>
    <property type="match status" value="1"/>
</dbReference>
<dbReference type="EMBL" id="LAZR01000769">
    <property type="protein sequence ID" value="KKN58251.1"/>
    <property type="molecule type" value="Genomic_DNA"/>
</dbReference>
<organism evidence="3">
    <name type="scientific">marine sediment metagenome</name>
    <dbReference type="NCBI Taxonomy" id="412755"/>
    <lineage>
        <taxon>unclassified sequences</taxon>
        <taxon>metagenomes</taxon>
        <taxon>ecological metagenomes</taxon>
    </lineage>
</organism>
<dbReference type="InterPro" id="IPR045584">
    <property type="entry name" value="Pilin-like"/>
</dbReference>
<proteinExistence type="predicted"/>
<evidence type="ECO:0008006" key="4">
    <source>
        <dbReference type="Google" id="ProtNLM"/>
    </source>
</evidence>
<dbReference type="SUPFAM" id="SSF54523">
    <property type="entry name" value="Pili subunits"/>
    <property type="match status" value="1"/>
</dbReference>
<keyword evidence="2" id="KW-1133">Transmembrane helix</keyword>
<dbReference type="InterPro" id="IPR031982">
    <property type="entry name" value="PilE-like"/>
</dbReference>
<dbReference type="GO" id="GO:0015628">
    <property type="term" value="P:protein secretion by the type II secretion system"/>
    <property type="evidence" value="ECO:0007669"/>
    <property type="project" value="InterPro"/>
</dbReference>
<protein>
    <recommendedName>
        <fullName evidence="4">Pilus assembly protein PilE</fullName>
    </recommendedName>
</protein>
<dbReference type="GO" id="GO:0015627">
    <property type="term" value="C:type II protein secretion system complex"/>
    <property type="evidence" value="ECO:0007669"/>
    <property type="project" value="InterPro"/>
</dbReference>
<evidence type="ECO:0000313" key="3">
    <source>
        <dbReference type="EMBL" id="KKN58251.1"/>
    </source>
</evidence>
<evidence type="ECO:0000256" key="1">
    <source>
        <dbReference type="ARBA" id="ARBA00022481"/>
    </source>
</evidence>
<gene>
    <name evidence="3" type="ORF">LCGC14_0553920</name>
</gene>
<dbReference type="GO" id="GO:0043683">
    <property type="term" value="P:type IV pilus assembly"/>
    <property type="evidence" value="ECO:0007669"/>
    <property type="project" value="InterPro"/>
</dbReference>
<dbReference type="PANTHER" id="PTHR30093:SF47">
    <property type="entry name" value="TYPE IV PILUS NON-CORE MINOR PILIN PILE"/>
    <property type="match status" value="1"/>
</dbReference>
<dbReference type="PRINTS" id="PR00813">
    <property type="entry name" value="BCTERIALGSPG"/>
</dbReference>
<dbReference type="InterPro" id="IPR000983">
    <property type="entry name" value="Bac_GSPG_pilin"/>
</dbReference>
<comment type="caution">
    <text evidence="3">The sequence shown here is derived from an EMBL/GenBank/DDBJ whole genome shotgun (WGS) entry which is preliminary data.</text>
</comment>
<evidence type="ECO:0000256" key="2">
    <source>
        <dbReference type="SAM" id="Phobius"/>
    </source>
</evidence>
<keyword evidence="2" id="KW-0472">Membrane</keyword>
<keyword evidence="2" id="KW-0812">Transmembrane</keyword>
<accession>A0A0F9UAD3</accession>
<dbReference type="Gene3D" id="3.30.700.10">
    <property type="entry name" value="Glycoprotein, Type 4 Pilin"/>
    <property type="match status" value="1"/>
</dbReference>
<dbReference type="Pfam" id="PF07963">
    <property type="entry name" value="N_methyl"/>
    <property type="match status" value="1"/>
</dbReference>
<keyword evidence="1" id="KW-0488">Methylation</keyword>
<sequence>MKKNGFTLIELMITVAIVAILAAIAYPSYQDSVRKTKRTTAQADLMEVASFMERKFTENNTYVGTTIAATGVTSDDYTFTSPIPDLTATTYTLTAVPKGAQADDSCGTLTLTQTGVKGGDTASCW</sequence>
<feature type="transmembrane region" description="Helical" evidence="2">
    <location>
        <begin position="6"/>
        <end position="29"/>
    </location>
</feature>
<dbReference type="Pfam" id="PF16732">
    <property type="entry name" value="ComP_DUS"/>
    <property type="match status" value="1"/>
</dbReference>
<dbReference type="PANTHER" id="PTHR30093">
    <property type="entry name" value="GENERAL SECRETION PATHWAY PROTEIN G"/>
    <property type="match status" value="1"/>
</dbReference>
<name>A0A0F9UAD3_9ZZZZ</name>
<dbReference type="InterPro" id="IPR012902">
    <property type="entry name" value="N_methyl_site"/>
</dbReference>
<reference evidence="3" key="1">
    <citation type="journal article" date="2015" name="Nature">
        <title>Complex archaea that bridge the gap between prokaryotes and eukaryotes.</title>
        <authorList>
            <person name="Spang A."/>
            <person name="Saw J.H."/>
            <person name="Jorgensen S.L."/>
            <person name="Zaremba-Niedzwiedzka K."/>
            <person name="Martijn J."/>
            <person name="Lind A.E."/>
            <person name="van Eijk R."/>
            <person name="Schleper C."/>
            <person name="Guy L."/>
            <person name="Ettema T.J."/>
        </authorList>
    </citation>
    <scope>NUCLEOTIDE SEQUENCE</scope>
</reference>